<name>D1C2E5_SPHTD</name>
<gene>
    <name evidence="6" type="ordered locus">Sthe_0976</name>
</gene>
<dbReference type="InterPro" id="IPR039424">
    <property type="entry name" value="SBP_5"/>
</dbReference>
<reference evidence="6 7" key="2">
    <citation type="journal article" date="2010" name="Stand. Genomic Sci.">
        <title>Complete genome sequence of Desulfohalobium retbaense type strain (HR(100)).</title>
        <authorList>
            <person name="Spring S."/>
            <person name="Nolan M."/>
            <person name="Lapidus A."/>
            <person name="Glavina Del Rio T."/>
            <person name="Copeland A."/>
            <person name="Tice H."/>
            <person name="Cheng J.F."/>
            <person name="Lucas S."/>
            <person name="Land M."/>
            <person name="Chen F."/>
            <person name="Bruce D."/>
            <person name="Goodwin L."/>
            <person name="Pitluck S."/>
            <person name="Ivanova N."/>
            <person name="Mavromatis K."/>
            <person name="Mikhailova N."/>
            <person name="Pati A."/>
            <person name="Chen A."/>
            <person name="Palaniappan K."/>
            <person name="Hauser L."/>
            <person name="Chang Y.J."/>
            <person name="Jeffries C.D."/>
            <person name="Munk C."/>
            <person name="Kiss H."/>
            <person name="Chain P."/>
            <person name="Han C."/>
            <person name="Brettin T."/>
            <person name="Detter J.C."/>
            <person name="Schuler E."/>
            <person name="Goker M."/>
            <person name="Rohde M."/>
            <person name="Bristow J."/>
            <person name="Eisen J.A."/>
            <person name="Markowitz V."/>
            <person name="Hugenholtz P."/>
            <person name="Kyrpides N.C."/>
            <person name="Klenk H.P."/>
        </authorList>
    </citation>
    <scope>NUCLEOTIDE SEQUENCE [LARGE SCALE GENOMIC DNA]</scope>
    <source>
        <strain evidence="7">ATCC 49802 / DSM 20745 / S 6022</strain>
    </source>
</reference>
<dbReference type="PIRSF" id="PIRSF002741">
    <property type="entry name" value="MppA"/>
    <property type="match status" value="1"/>
</dbReference>
<reference evidence="7" key="1">
    <citation type="submission" date="2009-11" db="EMBL/GenBank/DDBJ databases">
        <title>The complete chromosome 1 of Sphaerobacter thermophilus DSM 20745.</title>
        <authorList>
            <person name="Lucas S."/>
            <person name="Copeland A."/>
            <person name="Lapidus A."/>
            <person name="Glavina del Rio T."/>
            <person name="Dalin E."/>
            <person name="Tice H."/>
            <person name="Bruce D."/>
            <person name="Goodwin L."/>
            <person name="Pitluck S."/>
            <person name="Kyrpides N."/>
            <person name="Mavromatis K."/>
            <person name="Ivanova N."/>
            <person name="Mikhailova N."/>
            <person name="LaButti K.M."/>
            <person name="Clum A."/>
            <person name="Sun H.I."/>
            <person name="Brettin T."/>
            <person name="Detter J.C."/>
            <person name="Han C."/>
            <person name="Larimer F."/>
            <person name="Land M."/>
            <person name="Hauser L."/>
            <person name="Markowitz V."/>
            <person name="Cheng J.F."/>
            <person name="Hugenholtz P."/>
            <person name="Woyke T."/>
            <person name="Wu D."/>
            <person name="Steenblock K."/>
            <person name="Schneider S."/>
            <person name="Pukall R."/>
            <person name="Goeker M."/>
            <person name="Klenk H.P."/>
            <person name="Eisen J.A."/>
        </authorList>
    </citation>
    <scope>NUCLEOTIDE SEQUENCE [LARGE SCALE GENOMIC DNA]</scope>
    <source>
        <strain evidence="7">ATCC 49802 / DSM 20745 / S 6022</strain>
    </source>
</reference>
<keyword evidence="6" id="KW-0378">Hydrolase</keyword>
<organism evidence="6 7">
    <name type="scientific">Sphaerobacter thermophilus (strain ATCC 49802 / DSM 20745 / KCCM 41009 / NCIMB 13125 / S 6022)</name>
    <dbReference type="NCBI Taxonomy" id="479434"/>
    <lineage>
        <taxon>Bacteria</taxon>
        <taxon>Pseudomonadati</taxon>
        <taxon>Thermomicrobiota</taxon>
        <taxon>Thermomicrobia</taxon>
        <taxon>Sphaerobacterales</taxon>
        <taxon>Sphaerobacterineae</taxon>
        <taxon>Sphaerobacteraceae</taxon>
        <taxon>Sphaerobacter</taxon>
    </lineage>
</organism>
<dbReference type="GO" id="GO:0008707">
    <property type="term" value="F:inositol hexakisphosphate 4-phosphatase activity"/>
    <property type="evidence" value="ECO:0007669"/>
    <property type="project" value="UniProtKB-EC"/>
</dbReference>
<proteinExistence type="inferred from homology"/>
<dbReference type="Gene3D" id="3.90.76.10">
    <property type="entry name" value="Dipeptide-binding Protein, Domain 1"/>
    <property type="match status" value="1"/>
</dbReference>
<dbReference type="PANTHER" id="PTHR30290:SF10">
    <property type="entry name" value="PERIPLASMIC OLIGOPEPTIDE-BINDING PROTEIN-RELATED"/>
    <property type="match status" value="1"/>
</dbReference>
<dbReference type="Proteomes" id="UP000002027">
    <property type="component" value="Chromosome 1"/>
</dbReference>
<dbReference type="Pfam" id="PF00496">
    <property type="entry name" value="SBP_bac_5"/>
    <property type="match status" value="1"/>
</dbReference>
<sequence length="578" mass="63008">MRRQAMPYGAGGDGRWIVALVLAAFLLAGCRVPLLGGDEATPTVRPPGSERTITAIPGTGGGGGVGTVLEAPPRVTAADPSGEQTLTITGSPEGPATLDPALVRDTESAFVTRQIFRGLVRLDERLQPVPDLARRIEISPDGLTYTFYLWEDITFTNGRRITAEDVRYSLERATDPALAGGRGETLPAGTYLADIAGVADRLAGRADSLRGVEVLDQGTVRITLEHPTANFLLKLAATPGYVVDRENARNDNDWWKRPNGSGPFKLAEWREQERIVLEAHPGYTPNPPTLETVVILIGTEALQPVAMYERGDVDVASVSLYEVDRLQAPNSPLREELHVQPLFAVSYVLFNPNVPPLDNPDLRRALLQGFDRHKIATVTYDGHVTPVDGILPPGLLGRDWPADVPAYDPESARALLDHALGSERPTVSIYTTGAQAPVAMKQVYERDLGLPVEVLQLDFVDYIAELGTRQVPATSLTWVADYPDPDTFLRALFYSTSPDNAIGYRNPEVDRLLDEARGEADPARRAALYEQAQQTIIDDAVVVPLYAEESYTLIKPYVHGMTITPLGILGLETVWMTL</sequence>
<dbReference type="InterPro" id="IPR000914">
    <property type="entry name" value="SBP_5_dom"/>
</dbReference>
<comment type="similarity">
    <text evidence="2">Belongs to the bacterial solute-binding protein 5 family.</text>
</comment>
<evidence type="ECO:0000313" key="7">
    <source>
        <dbReference type="Proteomes" id="UP000002027"/>
    </source>
</evidence>
<keyword evidence="4" id="KW-0732">Signal</keyword>
<dbReference type="RefSeq" id="WP_012871459.1">
    <property type="nucleotide sequence ID" value="NC_013523.1"/>
</dbReference>
<evidence type="ECO:0000313" key="6">
    <source>
        <dbReference type="EMBL" id="ACZ38412.1"/>
    </source>
</evidence>
<dbReference type="HOGENOM" id="CLU_017028_0_3_0"/>
<evidence type="ECO:0000256" key="1">
    <source>
        <dbReference type="ARBA" id="ARBA00004196"/>
    </source>
</evidence>
<dbReference type="AlphaFoldDB" id="D1C2E5"/>
<comment type="subcellular location">
    <subcellularLocation>
        <location evidence="1">Cell envelope</location>
    </subcellularLocation>
</comment>
<dbReference type="InterPro" id="IPR030678">
    <property type="entry name" value="Peptide/Ni-bd"/>
</dbReference>
<dbReference type="GO" id="GO:1904680">
    <property type="term" value="F:peptide transmembrane transporter activity"/>
    <property type="evidence" value="ECO:0007669"/>
    <property type="project" value="TreeGrafter"/>
</dbReference>
<dbReference type="SUPFAM" id="SSF53850">
    <property type="entry name" value="Periplasmic binding protein-like II"/>
    <property type="match status" value="1"/>
</dbReference>
<dbReference type="Gene3D" id="3.10.105.10">
    <property type="entry name" value="Dipeptide-binding Protein, Domain 3"/>
    <property type="match status" value="1"/>
</dbReference>
<dbReference type="GO" id="GO:0030288">
    <property type="term" value="C:outer membrane-bounded periplasmic space"/>
    <property type="evidence" value="ECO:0007669"/>
    <property type="project" value="UniProtKB-ARBA"/>
</dbReference>
<dbReference type="Gene3D" id="3.40.190.10">
    <property type="entry name" value="Periplasmic binding protein-like II"/>
    <property type="match status" value="1"/>
</dbReference>
<evidence type="ECO:0000259" key="5">
    <source>
        <dbReference type="Pfam" id="PF00496"/>
    </source>
</evidence>
<dbReference type="STRING" id="479434.Sthe_0976"/>
<dbReference type="eggNOG" id="COG4166">
    <property type="taxonomic scope" value="Bacteria"/>
</dbReference>
<dbReference type="EC" id="3.1.3.26" evidence="6"/>
<dbReference type="PROSITE" id="PS51257">
    <property type="entry name" value="PROKAR_LIPOPROTEIN"/>
    <property type="match status" value="1"/>
</dbReference>
<dbReference type="InParanoid" id="D1C2E5"/>
<keyword evidence="3" id="KW-0813">Transport</keyword>
<dbReference type="PANTHER" id="PTHR30290">
    <property type="entry name" value="PERIPLASMIC BINDING COMPONENT OF ABC TRANSPORTER"/>
    <property type="match status" value="1"/>
</dbReference>
<accession>D1C2E5</accession>
<keyword evidence="7" id="KW-1185">Reference proteome</keyword>
<dbReference type="CDD" id="cd08504">
    <property type="entry name" value="PBP2_OppA"/>
    <property type="match status" value="1"/>
</dbReference>
<dbReference type="GO" id="GO:0043190">
    <property type="term" value="C:ATP-binding cassette (ABC) transporter complex"/>
    <property type="evidence" value="ECO:0007669"/>
    <property type="project" value="InterPro"/>
</dbReference>
<protein>
    <submittedName>
        <fullName evidence="6">4-phytase</fullName>
        <ecNumber evidence="6">3.1.3.26</ecNumber>
    </submittedName>
</protein>
<evidence type="ECO:0000256" key="3">
    <source>
        <dbReference type="ARBA" id="ARBA00022448"/>
    </source>
</evidence>
<dbReference type="EMBL" id="CP001823">
    <property type="protein sequence ID" value="ACZ38412.1"/>
    <property type="molecule type" value="Genomic_DNA"/>
</dbReference>
<evidence type="ECO:0000256" key="2">
    <source>
        <dbReference type="ARBA" id="ARBA00005695"/>
    </source>
</evidence>
<dbReference type="KEGG" id="sti:Sthe_0976"/>
<evidence type="ECO:0000256" key="4">
    <source>
        <dbReference type="ARBA" id="ARBA00022729"/>
    </source>
</evidence>
<feature type="domain" description="Solute-binding protein family 5" evidence="5">
    <location>
        <begin position="127"/>
        <end position="497"/>
    </location>
</feature>
<dbReference type="OrthoDB" id="9783874at2"/>
<dbReference type="GO" id="GO:0015833">
    <property type="term" value="P:peptide transport"/>
    <property type="evidence" value="ECO:0007669"/>
    <property type="project" value="TreeGrafter"/>
</dbReference>